<gene>
    <name evidence="2" type="ORF">O6P43_005218</name>
</gene>
<organism evidence="2 3">
    <name type="scientific">Quillaja saponaria</name>
    <name type="common">Soap bark tree</name>
    <dbReference type="NCBI Taxonomy" id="32244"/>
    <lineage>
        <taxon>Eukaryota</taxon>
        <taxon>Viridiplantae</taxon>
        <taxon>Streptophyta</taxon>
        <taxon>Embryophyta</taxon>
        <taxon>Tracheophyta</taxon>
        <taxon>Spermatophyta</taxon>
        <taxon>Magnoliopsida</taxon>
        <taxon>eudicotyledons</taxon>
        <taxon>Gunneridae</taxon>
        <taxon>Pentapetalae</taxon>
        <taxon>rosids</taxon>
        <taxon>fabids</taxon>
        <taxon>Fabales</taxon>
        <taxon>Quillajaceae</taxon>
        <taxon>Quillaja</taxon>
    </lineage>
</organism>
<reference evidence="2" key="1">
    <citation type="journal article" date="2023" name="Science">
        <title>Elucidation of the pathway for biosynthesis of saponin adjuvants from the soapbark tree.</title>
        <authorList>
            <person name="Reed J."/>
            <person name="Orme A."/>
            <person name="El-Demerdash A."/>
            <person name="Owen C."/>
            <person name="Martin L.B.B."/>
            <person name="Misra R.C."/>
            <person name="Kikuchi S."/>
            <person name="Rejzek M."/>
            <person name="Martin A.C."/>
            <person name="Harkess A."/>
            <person name="Leebens-Mack J."/>
            <person name="Louveau T."/>
            <person name="Stephenson M.J."/>
            <person name="Osbourn A."/>
        </authorList>
    </citation>
    <scope>NUCLEOTIDE SEQUENCE</scope>
    <source>
        <strain evidence="2">S10</strain>
    </source>
</reference>
<sequence>MGKLKAKSDYENLQKCSSLREPGKVGVSRPSQDDFRPSWKSLYLQIRRPRKENIRKESMESHPCAAHSD</sequence>
<evidence type="ECO:0000256" key="1">
    <source>
        <dbReference type="SAM" id="MobiDB-lite"/>
    </source>
</evidence>
<name>A0AAD7Q668_QUISA</name>
<comment type="caution">
    <text evidence="2">The sequence shown here is derived from an EMBL/GenBank/DDBJ whole genome shotgun (WGS) entry which is preliminary data.</text>
</comment>
<dbReference type="AlphaFoldDB" id="A0AAD7Q668"/>
<feature type="compositionally biased region" description="Basic and acidic residues" evidence="1">
    <location>
        <begin position="1"/>
        <end position="12"/>
    </location>
</feature>
<evidence type="ECO:0000313" key="3">
    <source>
        <dbReference type="Proteomes" id="UP001163823"/>
    </source>
</evidence>
<accession>A0AAD7Q668</accession>
<dbReference type="Proteomes" id="UP001163823">
    <property type="component" value="Chromosome 3"/>
</dbReference>
<protein>
    <submittedName>
        <fullName evidence="2">Uncharacterized protein</fullName>
    </submittedName>
</protein>
<keyword evidence="3" id="KW-1185">Reference proteome</keyword>
<proteinExistence type="predicted"/>
<evidence type="ECO:0000313" key="2">
    <source>
        <dbReference type="EMBL" id="KAJ7975271.1"/>
    </source>
</evidence>
<dbReference type="EMBL" id="JARAOO010000003">
    <property type="protein sequence ID" value="KAJ7975271.1"/>
    <property type="molecule type" value="Genomic_DNA"/>
</dbReference>
<dbReference type="KEGG" id="qsa:O6P43_005218"/>
<feature type="region of interest" description="Disordered" evidence="1">
    <location>
        <begin position="1"/>
        <end position="36"/>
    </location>
</feature>